<evidence type="ECO:0000313" key="4">
    <source>
        <dbReference type="Proteomes" id="UP000011715"/>
    </source>
</evidence>
<reference evidence="3" key="5">
    <citation type="submission" date="2015-06" db="UniProtKB">
        <authorList>
            <consortium name="EnsemblFungi"/>
        </authorList>
    </citation>
    <scope>IDENTIFICATION</scope>
    <source>
        <strain evidence="3">ATCC 64411</strain>
    </source>
</reference>
<dbReference type="Proteomes" id="UP000011715">
    <property type="component" value="Unassembled WGS sequence"/>
</dbReference>
<name>A0A0C4E002_MAGP6</name>
<dbReference type="EnsemblFungi" id="MAPG_05666T0">
    <property type="protein sequence ID" value="MAPG_05666T0"/>
    <property type="gene ID" value="MAPG_05666"/>
</dbReference>
<reference evidence="2" key="1">
    <citation type="submission" date="2010-05" db="EMBL/GenBank/DDBJ databases">
        <title>The Genome Sequence of Magnaporthe poae strain ATCC 64411.</title>
        <authorList>
            <consortium name="The Broad Institute Genome Sequencing Platform"/>
            <consortium name="Broad Institute Genome Sequencing Center for Infectious Disease"/>
            <person name="Ma L.-J."/>
            <person name="Dead R."/>
            <person name="Young S."/>
            <person name="Zeng Q."/>
            <person name="Koehrsen M."/>
            <person name="Alvarado L."/>
            <person name="Berlin A."/>
            <person name="Chapman S.B."/>
            <person name="Chen Z."/>
            <person name="Freedman E."/>
            <person name="Gellesch M."/>
            <person name="Goldberg J."/>
            <person name="Griggs A."/>
            <person name="Gujja S."/>
            <person name="Heilman E.R."/>
            <person name="Heiman D."/>
            <person name="Hepburn T."/>
            <person name="Howarth C."/>
            <person name="Jen D."/>
            <person name="Larson L."/>
            <person name="Mehta T."/>
            <person name="Neiman D."/>
            <person name="Pearson M."/>
            <person name="Roberts A."/>
            <person name="Saif S."/>
            <person name="Shea T."/>
            <person name="Shenoy N."/>
            <person name="Sisk P."/>
            <person name="Stolte C."/>
            <person name="Sykes S."/>
            <person name="Walk T."/>
            <person name="White J."/>
            <person name="Yandava C."/>
            <person name="Haas B."/>
            <person name="Nusbaum C."/>
            <person name="Birren B."/>
        </authorList>
    </citation>
    <scope>NUCLEOTIDE SEQUENCE</scope>
    <source>
        <strain evidence="2">ATCC 64411</strain>
    </source>
</reference>
<dbReference type="EMBL" id="GL876969">
    <property type="protein sequence ID" value="KLU86654.1"/>
    <property type="molecule type" value="Genomic_DNA"/>
</dbReference>
<protein>
    <recommendedName>
        <fullName evidence="1">Heterokaryon incompatibility domain-containing protein</fullName>
    </recommendedName>
</protein>
<sequence>MYLIDVVTKRLLRFVDYIPYYVALSHTWGNAVEEPTFQDVLKGNVQKSGVGAEKFHMSCEMVRMHGFPYAWIDTCCINKDDPEELREGFGSSRWFTRGWMLQELLAPRNVIFYNSDSV</sequence>
<accession>A0A0C4E002</accession>
<keyword evidence="4" id="KW-1185">Reference proteome</keyword>
<reference evidence="4" key="2">
    <citation type="submission" date="2010-05" db="EMBL/GenBank/DDBJ databases">
        <title>The genome sequence of Magnaporthe poae strain ATCC 64411.</title>
        <authorList>
            <person name="Ma L.-J."/>
            <person name="Dead R."/>
            <person name="Young S."/>
            <person name="Zeng Q."/>
            <person name="Koehrsen M."/>
            <person name="Alvarado L."/>
            <person name="Berlin A."/>
            <person name="Chapman S.B."/>
            <person name="Chen Z."/>
            <person name="Freedman E."/>
            <person name="Gellesch M."/>
            <person name="Goldberg J."/>
            <person name="Griggs A."/>
            <person name="Gujja S."/>
            <person name="Heilman E.R."/>
            <person name="Heiman D."/>
            <person name="Hepburn T."/>
            <person name="Howarth C."/>
            <person name="Jen D."/>
            <person name="Larson L."/>
            <person name="Mehta T."/>
            <person name="Neiman D."/>
            <person name="Pearson M."/>
            <person name="Roberts A."/>
            <person name="Saif S."/>
            <person name="Shea T."/>
            <person name="Shenoy N."/>
            <person name="Sisk P."/>
            <person name="Stolte C."/>
            <person name="Sykes S."/>
            <person name="Walk T."/>
            <person name="White J."/>
            <person name="Yandava C."/>
            <person name="Haas B."/>
            <person name="Nusbaum C."/>
            <person name="Birren B."/>
        </authorList>
    </citation>
    <scope>NUCLEOTIDE SEQUENCE [LARGE SCALE GENOMIC DNA]</scope>
    <source>
        <strain evidence="4">ATCC 64411 / 73-15</strain>
    </source>
</reference>
<dbReference type="OMA" id="QDSTICY"/>
<dbReference type="AlphaFoldDB" id="A0A0C4E002"/>
<reference evidence="2" key="3">
    <citation type="submission" date="2011-03" db="EMBL/GenBank/DDBJ databases">
        <title>Annotation of Magnaporthe poae ATCC 64411.</title>
        <authorList>
            <person name="Ma L.-J."/>
            <person name="Dead R."/>
            <person name="Young S.K."/>
            <person name="Zeng Q."/>
            <person name="Gargeya S."/>
            <person name="Fitzgerald M."/>
            <person name="Haas B."/>
            <person name="Abouelleil A."/>
            <person name="Alvarado L."/>
            <person name="Arachchi H.M."/>
            <person name="Berlin A."/>
            <person name="Brown A."/>
            <person name="Chapman S.B."/>
            <person name="Chen Z."/>
            <person name="Dunbar C."/>
            <person name="Freedman E."/>
            <person name="Gearin G."/>
            <person name="Gellesch M."/>
            <person name="Goldberg J."/>
            <person name="Griggs A."/>
            <person name="Gujja S."/>
            <person name="Heiman D."/>
            <person name="Howarth C."/>
            <person name="Larson L."/>
            <person name="Lui A."/>
            <person name="MacDonald P.J.P."/>
            <person name="Mehta T."/>
            <person name="Montmayeur A."/>
            <person name="Murphy C."/>
            <person name="Neiman D."/>
            <person name="Pearson M."/>
            <person name="Priest M."/>
            <person name="Roberts A."/>
            <person name="Saif S."/>
            <person name="Shea T."/>
            <person name="Shenoy N."/>
            <person name="Sisk P."/>
            <person name="Stolte C."/>
            <person name="Sykes S."/>
            <person name="Yandava C."/>
            <person name="Wortman J."/>
            <person name="Nusbaum C."/>
            <person name="Birren B."/>
        </authorList>
    </citation>
    <scope>NUCLEOTIDE SEQUENCE</scope>
    <source>
        <strain evidence="2">ATCC 64411</strain>
    </source>
</reference>
<organism evidence="3 4">
    <name type="scientific">Magnaporthiopsis poae (strain ATCC 64411 / 73-15)</name>
    <name type="common">Kentucky bluegrass fungus</name>
    <name type="synonym">Magnaporthe poae</name>
    <dbReference type="NCBI Taxonomy" id="644358"/>
    <lineage>
        <taxon>Eukaryota</taxon>
        <taxon>Fungi</taxon>
        <taxon>Dikarya</taxon>
        <taxon>Ascomycota</taxon>
        <taxon>Pezizomycotina</taxon>
        <taxon>Sordariomycetes</taxon>
        <taxon>Sordariomycetidae</taxon>
        <taxon>Magnaporthales</taxon>
        <taxon>Magnaporthaceae</taxon>
        <taxon>Magnaporthiopsis</taxon>
    </lineage>
</organism>
<reference evidence="3" key="4">
    <citation type="journal article" date="2015" name="G3 (Bethesda)">
        <title>Genome sequences of three phytopathogenic species of the Magnaporthaceae family of fungi.</title>
        <authorList>
            <person name="Okagaki L.H."/>
            <person name="Nunes C.C."/>
            <person name="Sailsbery J."/>
            <person name="Clay B."/>
            <person name="Brown D."/>
            <person name="John T."/>
            <person name="Oh Y."/>
            <person name="Young N."/>
            <person name="Fitzgerald M."/>
            <person name="Haas B.J."/>
            <person name="Zeng Q."/>
            <person name="Young S."/>
            <person name="Adiconis X."/>
            <person name="Fan L."/>
            <person name="Levin J.Z."/>
            <person name="Mitchell T.K."/>
            <person name="Okubara P.A."/>
            <person name="Farman M.L."/>
            <person name="Kohn L.M."/>
            <person name="Birren B."/>
            <person name="Ma L.-J."/>
            <person name="Dean R.A."/>
        </authorList>
    </citation>
    <scope>NUCLEOTIDE SEQUENCE</scope>
    <source>
        <strain evidence="3">ATCC 64411 / 73-15</strain>
    </source>
</reference>
<evidence type="ECO:0000313" key="2">
    <source>
        <dbReference type="EMBL" id="KLU86654.1"/>
    </source>
</evidence>
<dbReference type="Pfam" id="PF06985">
    <property type="entry name" value="HET"/>
    <property type="match status" value="1"/>
</dbReference>
<dbReference type="PANTHER" id="PTHR10622">
    <property type="entry name" value="HET DOMAIN-CONTAINING PROTEIN"/>
    <property type="match status" value="1"/>
</dbReference>
<evidence type="ECO:0000259" key="1">
    <source>
        <dbReference type="Pfam" id="PF06985"/>
    </source>
</evidence>
<proteinExistence type="predicted"/>
<dbReference type="STRING" id="644358.A0A0C4E002"/>
<evidence type="ECO:0000313" key="3">
    <source>
        <dbReference type="EnsemblFungi" id="MAPG_05666T0"/>
    </source>
</evidence>
<dbReference type="PANTHER" id="PTHR10622:SF10">
    <property type="entry name" value="HET DOMAIN-CONTAINING PROTEIN"/>
    <property type="match status" value="1"/>
</dbReference>
<feature type="domain" description="Heterokaryon incompatibility" evidence="1">
    <location>
        <begin position="21"/>
        <end position="84"/>
    </location>
</feature>
<dbReference type="OrthoDB" id="5233664at2759"/>
<gene>
    <name evidence="2" type="ORF">MAPG_05666</name>
</gene>
<dbReference type="InterPro" id="IPR010730">
    <property type="entry name" value="HET"/>
</dbReference>
<dbReference type="VEuPathDB" id="FungiDB:MAPG_05666"/>
<dbReference type="EMBL" id="ADBL01001357">
    <property type="status" value="NOT_ANNOTATED_CDS"/>
    <property type="molecule type" value="Genomic_DNA"/>
</dbReference>